<keyword evidence="1" id="KW-0472">Membrane</keyword>
<evidence type="ECO:0000259" key="2">
    <source>
        <dbReference type="Pfam" id="PF25487"/>
    </source>
</evidence>
<evidence type="ECO:0000256" key="1">
    <source>
        <dbReference type="SAM" id="Phobius"/>
    </source>
</evidence>
<feature type="domain" description="Ethylene receptor 1-like N-terminal" evidence="2">
    <location>
        <begin position="28"/>
        <end position="113"/>
    </location>
</feature>
<sequence>MLTDLLNFFGAERYSQHSICLTNDPVMIFLYVLSDLSTFASYFAIGLSLLFVVRVPPTRIRPAMRLLFGAFIFLCGLSHLTSVVTLFTGVYRLDILVRAAMAAVSVVTAVSVIQDYMHGRQIGTG</sequence>
<evidence type="ECO:0000313" key="4">
    <source>
        <dbReference type="Proteomes" id="UP000661163"/>
    </source>
</evidence>
<proteinExistence type="predicted"/>
<dbReference type="EMBL" id="WUFC01000046">
    <property type="protein sequence ID" value="NEI52733.1"/>
    <property type="molecule type" value="Genomic_DNA"/>
</dbReference>
<comment type="caution">
    <text evidence="3">The sequence shown here is derived from an EMBL/GenBank/DDBJ whole genome shotgun (WGS) entry which is preliminary data.</text>
</comment>
<keyword evidence="1" id="KW-0812">Transmembrane</keyword>
<reference evidence="3 4" key="1">
    <citation type="submission" date="2019-12" db="EMBL/GenBank/DDBJ databases">
        <title>Rhizobium genotypes associated with high levels of biological nitrogen fixation by grain legumes in a temperate-maritime cropping system.</title>
        <authorList>
            <person name="Maluk M."/>
            <person name="Francesc Ferrando Molina F."/>
            <person name="Lopez Del Egido L."/>
            <person name="Lafos M."/>
            <person name="Langarica-Fuentes A."/>
            <person name="Gebre Yohannes G."/>
            <person name="Young M.W."/>
            <person name="Martin P."/>
            <person name="Gantlett R."/>
            <person name="Kenicer G."/>
            <person name="Hawes C."/>
            <person name="Begg G.S."/>
            <person name="Quilliam R.S."/>
            <person name="Squire G.R."/>
            <person name="Poole P.S."/>
            <person name="Young P.W."/>
            <person name="Iannetta P.M."/>
            <person name="James E.K."/>
        </authorList>
    </citation>
    <scope>NUCLEOTIDE SEQUENCE [LARGE SCALE GENOMIC DNA]</scope>
    <source>
        <strain evidence="3 4">JHI985</strain>
    </source>
</reference>
<feature type="transmembrane region" description="Helical" evidence="1">
    <location>
        <begin position="95"/>
        <end position="113"/>
    </location>
</feature>
<dbReference type="InterPro" id="IPR058544">
    <property type="entry name" value="ETR1_N"/>
</dbReference>
<dbReference type="Pfam" id="PF25487">
    <property type="entry name" value="ETR1_N"/>
    <property type="match status" value="1"/>
</dbReference>
<dbReference type="Proteomes" id="UP000661163">
    <property type="component" value="Unassembled WGS sequence"/>
</dbReference>
<dbReference type="RefSeq" id="WP_164566579.1">
    <property type="nucleotide sequence ID" value="NZ_WUFC01000046.1"/>
</dbReference>
<accession>A0AAE4YZ59</accession>
<dbReference type="AlphaFoldDB" id="A0AAE4YZ59"/>
<feature type="transmembrane region" description="Helical" evidence="1">
    <location>
        <begin position="28"/>
        <end position="53"/>
    </location>
</feature>
<evidence type="ECO:0000313" key="3">
    <source>
        <dbReference type="EMBL" id="NEI52733.1"/>
    </source>
</evidence>
<protein>
    <recommendedName>
        <fullName evidence="2">Ethylene receptor 1-like N-terminal domain-containing protein</fullName>
    </recommendedName>
</protein>
<feature type="transmembrane region" description="Helical" evidence="1">
    <location>
        <begin position="65"/>
        <end position="89"/>
    </location>
</feature>
<organism evidence="3 4">
    <name type="scientific">Rhizobium ruizarguesonis</name>
    <dbReference type="NCBI Taxonomy" id="2081791"/>
    <lineage>
        <taxon>Bacteria</taxon>
        <taxon>Pseudomonadati</taxon>
        <taxon>Pseudomonadota</taxon>
        <taxon>Alphaproteobacteria</taxon>
        <taxon>Hyphomicrobiales</taxon>
        <taxon>Rhizobiaceae</taxon>
        <taxon>Rhizobium/Agrobacterium group</taxon>
        <taxon>Rhizobium</taxon>
    </lineage>
</organism>
<keyword evidence="1" id="KW-1133">Transmembrane helix</keyword>
<gene>
    <name evidence="3" type="ORF">GR217_34505</name>
</gene>
<name>A0AAE4YZ59_9HYPH</name>